<feature type="signal peptide" evidence="2">
    <location>
        <begin position="1"/>
        <end position="36"/>
    </location>
</feature>
<evidence type="ECO:0000256" key="1">
    <source>
        <dbReference type="SAM" id="MobiDB-lite"/>
    </source>
</evidence>
<keyword evidence="5" id="KW-1185">Reference proteome</keyword>
<dbReference type="InterPro" id="IPR018247">
    <property type="entry name" value="EF_Hand_1_Ca_BS"/>
</dbReference>
<dbReference type="PROSITE" id="PS00018">
    <property type="entry name" value="EF_HAND_1"/>
    <property type="match status" value="1"/>
</dbReference>
<dbReference type="EMBL" id="JAVIZX010000001">
    <property type="protein sequence ID" value="MDR6214365.1"/>
    <property type="molecule type" value="Genomic_DNA"/>
</dbReference>
<dbReference type="InterPro" id="IPR002048">
    <property type="entry name" value="EF_hand_dom"/>
</dbReference>
<name>A0ABU1IAX3_9BURK</name>
<gene>
    <name evidence="4" type="ORF">QE399_002054</name>
</gene>
<reference evidence="4 5" key="1">
    <citation type="submission" date="2023-08" db="EMBL/GenBank/DDBJ databases">
        <title>Functional and genomic diversity of the sorghum phyllosphere microbiome.</title>
        <authorList>
            <person name="Shade A."/>
        </authorList>
    </citation>
    <scope>NUCLEOTIDE SEQUENCE [LARGE SCALE GENOMIC DNA]</scope>
    <source>
        <strain evidence="4 5">SORGH_AS_0335</strain>
    </source>
</reference>
<dbReference type="InterPro" id="IPR011992">
    <property type="entry name" value="EF-hand-dom_pair"/>
</dbReference>
<comment type="caution">
    <text evidence="4">The sequence shown here is derived from an EMBL/GenBank/DDBJ whole genome shotgun (WGS) entry which is preliminary data.</text>
</comment>
<evidence type="ECO:0000313" key="5">
    <source>
        <dbReference type="Proteomes" id="UP001267710"/>
    </source>
</evidence>
<evidence type="ECO:0000259" key="3">
    <source>
        <dbReference type="PROSITE" id="PS50222"/>
    </source>
</evidence>
<feature type="region of interest" description="Disordered" evidence="1">
    <location>
        <begin position="116"/>
        <end position="143"/>
    </location>
</feature>
<evidence type="ECO:0000256" key="2">
    <source>
        <dbReference type="SAM" id="SignalP"/>
    </source>
</evidence>
<dbReference type="SUPFAM" id="SSF47473">
    <property type="entry name" value="EF-hand"/>
    <property type="match status" value="1"/>
</dbReference>
<proteinExistence type="predicted"/>
<sequence length="143" mass="15238">MPHRMTAARLPFTPAAPWMVAAALSLPLLASLPAYAQPATEAAPPTPAASQPMSKGEAKAIREFNMLDMNGDGKLSRKEVAIIPRLAAAFDEADTNHDNYVTLDEVRAFAVKYRAERDRARAAQQPQGPDAPASAPAPVPARP</sequence>
<dbReference type="PROSITE" id="PS50222">
    <property type="entry name" value="EF_HAND_2"/>
    <property type="match status" value="1"/>
</dbReference>
<protein>
    <recommendedName>
        <fullName evidence="3">EF-hand domain-containing protein</fullName>
    </recommendedName>
</protein>
<dbReference type="Proteomes" id="UP001267710">
    <property type="component" value="Unassembled WGS sequence"/>
</dbReference>
<dbReference type="Gene3D" id="1.10.238.10">
    <property type="entry name" value="EF-hand"/>
    <property type="match status" value="1"/>
</dbReference>
<dbReference type="Pfam" id="PF13202">
    <property type="entry name" value="EF-hand_5"/>
    <property type="match status" value="2"/>
</dbReference>
<feature type="chain" id="PRO_5047257882" description="EF-hand domain-containing protein" evidence="2">
    <location>
        <begin position="37"/>
        <end position="143"/>
    </location>
</feature>
<organism evidence="4 5">
    <name type="scientific">Paracidovorax wautersii</name>
    <dbReference type="NCBI Taxonomy" id="1177982"/>
    <lineage>
        <taxon>Bacteria</taxon>
        <taxon>Pseudomonadati</taxon>
        <taxon>Pseudomonadota</taxon>
        <taxon>Betaproteobacteria</taxon>
        <taxon>Burkholderiales</taxon>
        <taxon>Comamonadaceae</taxon>
        <taxon>Paracidovorax</taxon>
    </lineage>
</organism>
<evidence type="ECO:0000313" key="4">
    <source>
        <dbReference type="EMBL" id="MDR6214365.1"/>
    </source>
</evidence>
<accession>A0ABU1IAX3</accession>
<keyword evidence="2" id="KW-0732">Signal</keyword>
<feature type="compositionally biased region" description="Low complexity" evidence="1">
    <location>
        <begin position="122"/>
        <end position="134"/>
    </location>
</feature>
<feature type="domain" description="EF-hand" evidence="3">
    <location>
        <begin position="81"/>
        <end position="116"/>
    </location>
</feature>
<dbReference type="CDD" id="cd00051">
    <property type="entry name" value="EFh"/>
    <property type="match status" value="1"/>
</dbReference>